<dbReference type="SUPFAM" id="SSF56496">
    <property type="entry name" value="Fibrinogen C-terminal domain-like"/>
    <property type="match status" value="1"/>
</dbReference>
<dbReference type="InterPro" id="IPR050373">
    <property type="entry name" value="Fibrinogen_C-term_domain"/>
</dbReference>
<dbReference type="Gene3D" id="3.90.215.10">
    <property type="entry name" value="Gamma Fibrinogen, chain A, domain 1"/>
    <property type="match status" value="1"/>
</dbReference>
<dbReference type="InterPro" id="IPR002181">
    <property type="entry name" value="Fibrinogen_a/b/g_C_dom"/>
</dbReference>
<evidence type="ECO:0000256" key="9">
    <source>
        <dbReference type="ARBA" id="ARBA00022859"/>
    </source>
</evidence>
<dbReference type="GO" id="GO:0030246">
    <property type="term" value="F:carbohydrate binding"/>
    <property type="evidence" value="ECO:0007669"/>
    <property type="project" value="UniProtKB-KW"/>
</dbReference>
<keyword evidence="12" id="KW-0325">Glycoprotein</keyword>
<evidence type="ECO:0000256" key="8">
    <source>
        <dbReference type="ARBA" id="ARBA00022837"/>
    </source>
</evidence>
<evidence type="ECO:0000256" key="7">
    <source>
        <dbReference type="ARBA" id="ARBA00022737"/>
    </source>
</evidence>
<evidence type="ECO:0000256" key="11">
    <source>
        <dbReference type="ARBA" id="ARBA00023157"/>
    </source>
</evidence>
<feature type="transmembrane region" description="Helical" evidence="13">
    <location>
        <begin position="6"/>
        <end position="22"/>
    </location>
</feature>
<keyword evidence="13" id="KW-0472">Membrane</keyword>
<dbReference type="InterPro" id="IPR020837">
    <property type="entry name" value="Fibrinogen_CS"/>
</dbReference>
<evidence type="ECO:0000256" key="5">
    <source>
        <dbReference type="ARBA" id="ARBA00022729"/>
    </source>
</evidence>
<dbReference type="Proteomes" id="UP001295444">
    <property type="component" value="Chromosome 03"/>
</dbReference>
<evidence type="ECO:0000256" key="1">
    <source>
        <dbReference type="ARBA" id="ARBA00004613"/>
    </source>
</evidence>
<dbReference type="Pfam" id="PF00147">
    <property type="entry name" value="Fibrinogen_C"/>
    <property type="match status" value="1"/>
</dbReference>
<dbReference type="PANTHER" id="PTHR19143">
    <property type="entry name" value="FIBRINOGEN/TENASCIN/ANGIOPOEITIN"/>
    <property type="match status" value="1"/>
</dbReference>
<keyword evidence="10" id="KW-0176">Collagen</keyword>
<evidence type="ECO:0000256" key="10">
    <source>
        <dbReference type="ARBA" id="ARBA00023119"/>
    </source>
</evidence>
<dbReference type="PANTHER" id="PTHR19143:SF433">
    <property type="entry name" value="FICOLIN-2"/>
    <property type="match status" value="1"/>
</dbReference>
<keyword evidence="13" id="KW-1133">Transmembrane helix</keyword>
<keyword evidence="4" id="KW-0479">Metal-binding</keyword>
<accession>A0AAD1RSK8</accession>
<evidence type="ECO:0000256" key="12">
    <source>
        <dbReference type="ARBA" id="ARBA00023180"/>
    </source>
</evidence>
<name>A0AAD1RSK8_PELCU</name>
<keyword evidence="5" id="KW-0732">Signal</keyword>
<dbReference type="PROSITE" id="PS51406">
    <property type="entry name" value="FIBRINOGEN_C_2"/>
    <property type="match status" value="1"/>
</dbReference>
<keyword evidence="8" id="KW-0106">Calcium</keyword>
<dbReference type="GO" id="GO:0003823">
    <property type="term" value="F:antigen binding"/>
    <property type="evidence" value="ECO:0007669"/>
    <property type="project" value="TreeGrafter"/>
</dbReference>
<dbReference type="GO" id="GO:0046872">
    <property type="term" value="F:metal ion binding"/>
    <property type="evidence" value="ECO:0007669"/>
    <property type="project" value="UniProtKB-KW"/>
</dbReference>
<keyword evidence="11" id="KW-1015">Disulfide bond</keyword>
<evidence type="ECO:0000256" key="2">
    <source>
        <dbReference type="ARBA" id="ARBA00022525"/>
    </source>
</evidence>
<organism evidence="15 16">
    <name type="scientific">Pelobates cultripes</name>
    <name type="common">Western spadefoot toad</name>
    <dbReference type="NCBI Taxonomy" id="61616"/>
    <lineage>
        <taxon>Eukaryota</taxon>
        <taxon>Metazoa</taxon>
        <taxon>Chordata</taxon>
        <taxon>Craniata</taxon>
        <taxon>Vertebrata</taxon>
        <taxon>Euteleostomi</taxon>
        <taxon>Amphibia</taxon>
        <taxon>Batrachia</taxon>
        <taxon>Anura</taxon>
        <taxon>Pelobatoidea</taxon>
        <taxon>Pelobatidae</taxon>
        <taxon>Pelobates</taxon>
    </lineage>
</organism>
<comment type="subcellular location">
    <subcellularLocation>
        <location evidence="1">Secreted</location>
    </subcellularLocation>
</comment>
<dbReference type="AlphaFoldDB" id="A0AAD1RSK8"/>
<keyword evidence="3" id="KW-0399">Innate immunity</keyword>
<sequence length="99" mass="11532">MSSNVLIYISFTMCFFTGDSLISHRDMKFSTKDQDNDIYSLNCAELFKGGWWYDKCHYANLNGLYLLGQHATGAIGINWYYGKGYSYSYKYSEMKIRPL</sequence>
<dbReference type="PROSITE" id="PS00514">
    <property type="entry name" value="FIBRINOGEN_C_1"/>
    <property type="match status" value="1"/>
</dbReference>
<dbReference type="GO" id="GO:0005615">
    <property type="term" value="C:extracellular space"/>
    <property type="evidence" value="ECO:0007669"/>
    <property type="project" value="TreeGrafter"/>
</dbReference>
<dbReference type="EMBL" id="OW240914">
    <property type="protein sequence ID" value="CAH2277025.1"/>
    <property type="molecule type" value="Genomic_DNA"/>
</dbReference>
<protein>
    <submittedName>
        <fullName evidence="15">Ficolin-1-like isoform X1</fullName>
    </submittedName>
</protein>
<evidence type="ECO:0000313" key="15">
    <source>
        <dbReference type="EMBL" id="CAH2277025.1"/>
    </source>
</evidence>
<keyword evidence="9" id="KW-0391">Immunity</keyword>
<reference evidence="15" key="1">
    <citation type="submission" date="2022-03" db="EMBL/GenBank/DDBJ databases">
        <authorList>
            <person name="Alioto T."/>
            <person name="Alioto T."/>
            <person name="Gomez Garrido J."/>
        </authorList>
    </citation>
    <scope>NUCLEOTIDE SEQUENCE</scope>
</reference>
<gene>
    <name evidence="15" type="ORF">PECUL_23A022681</name>
</gene>
<dbReference type="GO" id="GO:0005581">
    <property type="term" value="C:collagen trimer"/>
    <property type="evidence" value="ECO:0007669"/>
    <property type="project" value="UniProtKB-KW"/>
</dbReference>
<feature type="domain" description="Fibrinogen C-terminal" evidence="14">
    <location>
        <begin position="18"/>
        <end position="99"/>
    </location>
</feature>
<evidence type="ECO:0000256" key="6">
    <source>
        <dbReference type="ARBA" id="ARBA00022734"/>
    </source>
</evidence>
<evidence type="ECO:0000313" key="16">
    <source>
        <dbReference type="Proteomes" id="UP001295444"/>
    </source>
</evidence>
<keyword evidence="2" id="KW-0964">Secreted</keyword>
<proteinExistence type="predicted"/>
<dbReference type="GO" id="GO:0005102">
    <property type="term" value="F:signaling receptor binding"/>
    <property type="evidence" value="ECO:0007669"/>
    <property type="project" value="TreeGrafter"/>
</dbReference>
<evidence type="ECO:0000259" key="14">
    <source>
        <dbReference type="PROSITE" id="PS51406"/>
    </source>
</evidence>
<dbReference type="SMART" id="SM00186">
    <property type="entry name" value="FBG"/>
    <property type="match status" value="1"/>
</dbReference>
<keyword evidence="7" id="KW-0677">Repeat</keyword>
<dbReference type="InterPro" id="IPR014716">
    <property type="entry name" value="Fibrinogen_a/b/g_C_1"/>
</dbReference>
<evidence type="ECO:0000256" key="3">
    <source>
        <dbReference type="ARBA" id="ARBA00022588"/>
    </source>
</evidence>
<keyword evidence="13" id="KW-0812">Transmembrane</keyword>
<keyword evidence="6" id="KW-0430">Lectin</keyword>
<keyword evidence="16" id="KW-1185">Reference proteome</keyword>
<evidence type="ECO:0000256" key="13">
    <source>
        <dbReference type="SAM" id="Phobius"/>
    </source>
</evidence>
<dbReference type="InterPro" id="IPR036056">
    <property type="entry name" value="Fibrinogen-like_C"/>
</dbReference>
<dbReference type="GO" id="GO:0097367">
    <property type="term" value="F:carbohydrate derivative binding"/>
    <property type="evidence" value="ECO:0007669"/>
    <property type="project" value="TreeGrafter"/>
</dbReference>
<evidence type="ECO:0000256" key="4">
    <source>
        <dbReference type="ARBA" id="ARBA00022723"/>
    </source>
</evidence>
<dbReference type="GO" id="GO:0001867">
    <property type="term" value="P:complement activation, lectin pathway"/>
    <property type="evidence" value="ECO:0007669"/>
    <property type="project" value="TreeGrafter"/>
</dbReference>